<dbReference type="AlphaFoldDB" id="A0A8S2SI68"/>
<dbReference type="EMBL" id="CAJOBA010049388">
    <property type="protein sequence ID" value="CAF4223388.1"/>
    <property type="molecule type" value="Genomic_DNA"/>
</dbReference>
<evidence type="ECO:0000313" key="2">
    <source>
        <dbReference type="EMBL" id="CAF4223388.1"/>
    </source>
</evidence>
<dbReference type="Proteomes" id="UP000677228">
    <property type="component" value="Unassembled WGS sequence"/>
</dbReference>
<dbReference type="Proteomes" id="UP000682733">
    <property type="component" value="Unassembled WGS sequence"/>
</dbReference>
<reference evidence="2" key="1">
    <citation type="submission" date="2021-02" db="EMBL/GenBank/DDBJ databases">
        <authorList>
            <person name="Nowell W R."/>
        </authorList>
    </citation>
    <scope>NUCLEOTIDE SEQUENCE</scope>
</reference>
<gene>
    <name evidence="1" type="ORF">OVA965_LOCUS33772</name>
    <name evidence="2" type="ORF">TMI583_LOCUS34670</name>
</gene>
<dbReference type="EMBL" id="CAJNOK010027624">
    <property type="protein sequence ID" value="CAF1423390.1"/>
    <property type="molecule type" value="Genomic_DNA"/>
</dbReference>
<name>A0A8S2SI68_9BILA</name>
<evidence type="ECO:0000313" key="1">
    <source>
        <dbReference type="EMBL" id="CAF1423390.1"/>
    </source>
</evidence>
<accession>A0A8S2SI68</accession>
<protein>
    <submittedName>
        <fullName evidence="2">Uncharacterized protein</fullName>
    </submittedName>
</protein>
<organism evidence="2 3">
    <name type="scientific">Didymodactylos carnosus</name>
    <dbReference type="NCBI Taxonomy" id="1234261"/>
    <lineage>
        <taxon>Eukaryota</taxon>
        <taxon>Metazoa</taxon>
        <taxon>Spiralia</taxon>
        <taxon>Gnathifera</taxon>
        <taxon>Rotifera</taxon>
        <taxon>Eurotatoria</taxon>
        <taxon>Bdelloidea</taxon>
        <taxon>Philodinida</taxon>
        <taxon>Philodinidae</taxon>
        <taxon>Didymodactylos</taxon>
    </lineage>
</organism>
<comment type="caution">
    <text evidence="2">The sequence shown here is derived from an EMBL/GenBank/DDBJ whole genome shotgun (WGS) entry which is preliminary data.</text>
</comment>
<proteinExistence type="predicted"/>
<evidence type="ECO:0000313" key="3">
    <source>
        <dbReference type="Proteomes" id="UP000682733"/>
    </source>
</evidence>
<sequence length="101" mass="11355">MLLSSWCNEKRSVIVLFYESVLLGHAHASAIHDAIIDAFAIDGIKLKHLLMLGRDNPNVNISLENLIEEEMKKVESHLLKIGGCNLHVVHSGFKAGWMYFL</sequence>